<keyword evidence="1" id="KW-0175">Coiled coil</keyword>
<evidence type="ECO:0000313" key="4">
    <source>
        <dbReference type="EMBL" id="CAB3974699.1"/>
    </source>
</evidence>
<name>A0A6J5JT31_9BURK</name>
<dbReference type="PANTHER" id="PTHR41259:SF1">
    <property type="entry name" value="DOUBLE-STRAND BREAK REPAIR RAD50 ATPASE, PUTATIVE-RELATED"/>
    <property type="match status" value="1"/>
</dbReference>
<dbReference type="Proteomes" id="UP000494301">
    <property type="component" value="Unassembled WGS sequence"/>
</dbReference>
<dbReference type="InterPro" id="IPR027417">
    <property type="entry name" value="P-loop_NTPase"/>
</dbReference>
<evidence type="ECO:0000313" key="5">
    <source>
        <dbReference type="Proteomes" id="UP000494301"/>
    </source>
</evidence>
<feature type="coiled-coil region" evidence="1">
    <location>
        <begin position="496"/>
        <end position="523"/>
    </location>
</feature>
<evidence type="ECO:0000256" key="2">
    <source>
        <dbReference type="SAM" id="MobiDB-lite"/>
    </source>
</evidence>
<feature type="compositionally biased region" description="Basic residues" evidence="2">
    <location>
        <begin position="1232"/>
        <end position="1244"/>
    </location>
</feature>
<feature type="region of interest" description="Disordered" evidence="2">
    <location>
        <begin position="1182"/>
        <end position="1284"/>
    </location>
</feature>
<feature type="region of interest" description="Disordered" evidence="2">
    <location>
        <begin position="1390"/>
        <end position="1433"/>
    </location>
</feature>
<dbReference type="Pfam" id="PF13514">
    <property type="entry name" value="AAA_27"/>
    <property type="match status" value="1"/>
</dbReference>
<evidence type="ECO:0000259" key="3">
    <source>
        <dbReference type="Pfam" id="PF13514"/>
    </source>
</evidence>
<dbReference type="PANTHER" id="PTHR41259">
    <property type="entry name" value="DOUBLE-STRAND BREAK REPAIR RAD50 ATPASE, PUTATIVE-RELATED"/>
    <property type="match status" value="1"/>
</dbReference>
<organism evidence="4 5">
    <name type="scientific">Burkholderia aenigmatica</name>
    <dbReference type="NCBI Taxonomy" id="2015348"/>
    <lineage>
        <taxon>Bacteria</taxon>
        <taxon>Pseudomonadati</taxon>
        <taxon>Pseudomonadota</taxon>
        <taxon>Betaproteobacteria</taxon>
        <taxon>Burkholderiales</taxon>
        <taxon>Burkholderiaceae</taxon>
        <taxon>Burkholderia</taxon>
        <taxon>Burkholderia cepacia complex</taxon>
    </lineage>
</organism>
<gene>
    <name evidence="4" type="ORF">BLA3211_08140</name>
</gene>
<sequence length="1433" mass="153988">MRINQLDLIKYGKFTDETLRFPSAGEDFHVIVGPNEAGKSTIRTAVSELLFGMKLQTPLDFLHSTPELRIGGVLESGTGELAFHRARGRSPLRTPADDKLPDDYLAAILDGATREFFEQMFGLDHGRLVDGGRSILDASDKLGQVLFESAAGVGSLGPVREELDARSVELWAPRRSGSAFALAESSFNEAVTELKTVQVRTRDWVERKDAREAVEQQIEQARAEQRRLEALRSKLERVRRLAPYLKELTVKDAALAELGAVVELPPTAYADLLKAQGDLAAEQKVLEERRADLLAKRQARDAIDADADTLALEADIEALDRLRGACMNHAQDLLLLGADVERHLSAACAAAAQLDWPTDEVSLRASLPTALSLKTVANLLREHGALHQALAGARESLDERTRELAQVREQQARLSTVDVPEALRAALADAQGFRNSGQREQALEHEIAAAESALAGALDALGQWRMPVDTLRALDVPSAARLGALLKEDSERASAAAAARDARDGALEELERLELQEKHFAENHKVVTTADVLAARARRDGAWGDIRNGVVDLATGAPAVDDAIRLADELVDAQLGATQAAATLQSLRQQVEFARAGVTRRQAALDERERELAVHRDAWAVLATTAAVPGMPLAAMGDWLAKRDTVFAAQADLDRQRREFDTIRAARAGAEGALRTALRTVSRGGESDGLAALVASAETFVQSAEKALAQQDSLEDRAREAERGCATAQSRAGHAQTAYDAWHTQWRDALADAKLSASAATLAAVEGALGLANAVTAELADADAPRNRIAAIRAELTALEAGARRLAEALAPEWLTSGDWPDVARRLTMRLAAAREIARAIGRADEAVRQADGKIADAAAAVAGADARIQPLLQLAGVASIDVALPLAERSDRQRQLRQAVDAAHEALVRDGDGLSRSAVEAEVAEQDIVDVPVHLEAVKQSLGDVGKRLNELSQQQVVADQAFGAIDGQANAAVAESKRQEALAAMGDAAEQYLEAATASRLLKWATDRYRDQKQGPMLRRAGEIFAGLTLGEFARLTVDTERTPPALYARRTKGASVEVAGLSEGTRDQLFLALRIAALELQLGSRTALPFVADDLFINFDDARAKAGLDALRDLSTRTQVLFLTHHDHLLPLVRDVFGARVNVVELQRAPVGARCAACVNAGARAGSSRTGSMCGSEIHAAGSAGRGSGHTRGEYEKAGSRHRVRGGQASQSAAQGRRCVAVHQSSDRARRRAGQRGRRRGRACDRRGGAARHGRGYRDDRAGTAEAVRQGRGGHRDGSHRRQVVAEGGAQAPAGRACSDHQPACEAREAGRQDLQPARHRAASARGLAARAQAGVFRLGKVGRRPDARRASRPRGDLRHRLRRKAGGLRRLHAIGPLHRIRRAAIAGRGGRRCGRRKEAMRSRDPARNDGRLPRGADRARGGACAVSRP</sequence>
<accession>A0A6J5JT31</accession>
<dbReference type="EMBL" id="CABWIL020000050">
    <property type="protein sequence ID" value="CAB3974699.1"/>
    <property type="molecule type" value="Genomic_DNA"/>
</dbReference>
<dbReference type="SUPFAM" id="SSF52540">
    <property type="entry name" value="P-loop containing nucleoside triphosphate hydrolases"/>
    <property type="match status" value="1"/>
</dbReference>
<proteinExistence type="predicted"/>
<reference evidence="4 5" key="1">
    <citation type="submission" date="2020-04" db="EMBL/GenBank/DDBJ databases">
        <authorList>
            <person name="Depoorter E."/>
        </authorList>
    </citation>
    <scope>NUCLEOTIDE SEQUENCE [LARGE SCALE GENOMIC DNA]</scope>
    <source>
        <strain evidence="4 5">BCC0217</strain>
    </source>
</reference>
<feature type="coiled-coil region" evidence="1">
    <location>
        <begin position="207"/>
        <end position="241"/>
    </location>
</feature>
<feature type="compositionally biased region" description="Basic and acidic residues" evidence="2">
    <location>
        <begin position="714"/>
        <end position="723"/>
    </location>
</feature>
<evidence type="ECO:0000256" key="1">
    <source>
        <dbReference type="SAM" id="Coils"/>
    </source>
</evidence>
<feature type="domain" description="YhaN AAA" evidence="3">
    <location>
        <begin position="1"/>
        <end position="204"/>
    </location>
</feature>
<dbReference type="InterPro" id="IPR038734">
    <property type="entry name" value="YhaN_AAA"/>
</dbReference>
<feature type="compositionally biased region" description="Basic and acidic residues" evidence="2">
    <location>
        <begin position="1400"/>
        <end position="1424"/>
    </location>
</feature>
<protein>
    <submittedName>
        <fullName evidence="4">Chromosome partitioning protein Smc</fullName>
    </submittedName>
</protein>
<dbReference type="Gene3D" id="3.40.50.300">
    <property type="entry name" value="P-loop containing nucleotide triphosphate hydrolases"/>
    <property type="match status" value="2"/>
</dbReference>
<feature type="region of interest" description="Disordered" evidence="2">
    <location>
        <begin position="711"/>
        <end position="730"/>
    </location>
</feature>